<dbReference type="GO" id="GO:0008270">
    <property type="term" value="F:zinc ion binding"/>
    <property type="evidence" value="ECO:0007669"/>
    <property type="project" value="UniProtKB-KW"/>
</dbReference>
<dbReference type="Pfam" id="PF13920">
    <property type="entry name" value="zf-C3HC4_3"/>
    <property type="match status" value="1"/>
</dbReference>
<dbReference type="EMBL" id="JAVXUO010001802">
    <property type="protein sequence ID" value="KAK2979043.1"/>
    <property type="molecule type" value="Genomic_DNA"/>
</dbReference>
<feature type="region of interest" description="Disordered" evidence="2">
    <location>
        <begin position="42"/>
        <end position="72"/>
    </location>
</feature>
<dbReference type="InterPro" id="IPR001841">
    <property type="entry name" value="Znf_RING"/>
</dbReference>
<dbReference type="SUPFAM" id="SSF57850">
    <property type="entry name" value="RING/U-box"/>
    <property type="match status" value="1"/>
</dbReference>
<keyword evidence="1" id="KW-0863">Zinc-finger</keyword>
<dbReference type="AlphaFoldDB" id="A0AA88R4G3"/>
<keyword evidence="5" id="KW-1185">Reference proteome</keyword>
<organism evidence="4 5">
    <name type="scientific">Escallonia rubra</name>
    <dbReference type="NCBI Taxonomy" id="112253"/>
    <lineage>
        <taxon>Eukaryota</taxon>
        <taxon>Viridiplantae</taxon>
        <taxon>Streptophyta</taxon>
        <taxon>Embryophyta</taxon>
        <taxon>Tracheophyta</taxon>
        <taxon>Spermatophyta</taxon>
        <taxon>Magnoliopsida</taxon>
        <taxon>eudicotyledons</taxon>
        <taxon>Gunneridae</taxon>
        <taxon>Pentapetalae</taxon>
        <taxon>asterids</taxon>
        <taxon>campanulids</taxon>
        <taxon>Escalloniales</taxon>
        <taxon>Escalloniaceae</taxon>
        <taxon>Escallonia</taxon>
    </lineage>
</organism>
<comment type="caution">
    <text evidence="4">The sequence shown here is derived from an EMBL/GenBank/DDBJ whole genome shotgun (WGS) entry which is preliminary data.</text>
</comment>
<evidence type="ECO:0000259" key="3">
    <source>
        <dbReference type="PROSITE" id="PS50089"/>
    </source>
</evidence>
<feature type="domain" description="RING-type" evidence="3">
    <location>
        <begin position="137"/>
        <end position="175"/>
    </location>
</feature>
<keyword evidence="1" id="KW-0479">Metal-binding</keyword>
<accession>A0AA88R4G3</accession>
<sequence length="185" mass="20320">MEGVERRRLLWKNLKHRLQGLNGMGFCGTSWGRRIAIREEDELEEAREDSTDHAGGMPPAENIPTPTSPCSGQVPAFSGMNLATALAADRQSRNVGPVAREPDGGEPVKSLMRLFEETDGADVRNGADGAVEDDRVCCVCMERDKGSALIPCGHTYCRVCSRELWLNRGSCPLCDRSIIEILDIF</sequence>
<evidence type="ECO:0000313" key="4">
    <source>
        <dbReference type="EMBL" id="KAK2979043.1"/>
    </source>
</evidence>
<reference evidence="4" key="1">
    <citation type="submission" date="2022-12" db="EMBL/GenBank/DDBJ databases">
        <title>Draft genome assemblies for two species of Escallonia (Escalloniales).</title>
        <authorList>
            <person name="Chanderbali A."/>
            <person name="Dervinis C."/>
            <person name="Anghel I."/>
            <person name="Soltis D."/>
            <person name="Soltis P."/>
            <person name="Zapata F."/>
        </authorList>
    </citation>
    <scope>NUCLEOTIDE SEQUENCE</scope>
    <source>
        <strain evidence="4">UCBG92.1500</strain>
        <tissue evidence="4">Leaf</tissue>
    </source>
</reference>
<dbReference type="Proteomes" id="UP001187471">
    <property type="component" value="Unassembled WGS sequence"/>
</dbReference>
<keyword evidence="1" id="KW-0862">Zinc</keyword>
<proteinExistence type="predicted"/>
<dbReference type="PANTHER" id="PTHR46629">
    <property type="entry name" value="OS01G0917900 PROTEIN"/>
    <property type="match status" value="1"/>
</dbReference>
<dbReference type="PROSITE" id="PS50089">
    <property type="entry name" value="ZF_RING_2"/>
    <property type="match status" value="1"/>
</dbReference>
<evidence type="ECO:0000313" key="5">
    <source>
        <dbReference type="Proteomes" id="UP001187471"/>
    </source>
</evidence>
<gene>
    <name evidence="4" type="ORF">RJ640_013677</name>
</gene>
<dbReference type="Gene3D" id="3.30.40.10">
    <property type="entry name" value="Zinc/RING finger domain, C3HC4 (zinc finger)"/>
    <property type="match status" value="1"/>
</dbReference>
<dbReference type="InterPro" id="IPR013083">
    <property type="entry name" value="Znf_RING/FYVE/PHD"/>
</dbReference>
<evidence type="ECO:0000256" key="2">
    <source>
        <dbReference type="SAM" id="MobiDB-lite"/>
    </source>
</evidence>
<evidence type="ECO:0000256" key="1">
    <source>
        <dbReference type="PROSITE-ProRule" id="PRU00175"/>
    </source>
</evidence>
<dbReference type="SMART" id="SM00184">
    <property type="entry name" value="RING"/>
    <property type="match status" value="1"/>
</dbReference>
<protein>
    <recommendedName>
        <fullName evidence="3">RING-type domain-containing protein</fullName>
    </recommendedName>
</protein>
<name>A0AA88R4G3_9ASTE</name>